<feature type="domain" description="FAD-binding FR-type" evidence="10">
    <location>
        <begin position="206"/>
        <end position="364"/>
    </location>
</feature>
<keyword evidence="6" id="KW-0521">NADP</keyword>
<reference evidence="12" key="1">
    <citation type="submission" date="2025-08" db="UniProtKB">
        <authorList>
            <consortium name="RefSeq"/>
        </authorList>
    </citation>
    <scope>IDENTIFICATION</scope>
    <source>
        <tissue evidence="12">Blood</tissue>
    </source>
</reference>
<evidence type="ECO:0000256" key="4">
    <source>
        <dbReference type="ARBA" id="ARBA00022643"/>
    </source>
</evidence>
<dbReference type="Gene3D" id="1.20.990.10">
    <property type="entry name" value="NADPH-cytochrome p450 Reductase, Chain A, domain 3"/>
    <property type="match status" value="1"/>
</dbReference>
<dbReference type="SUPFAM" id="SSF52218">
    <property type="entry name" value="Flavoproteins"/>
    <property type="match status" value="1"/>
</dbReference>
<keyword evidence="11" id="KW-1185">Reference proteome</keyword>
<feature type="compositionally biased region" description="Low complexity" evidence="8">
    <location>
        <begin position="479"/>
        <end position="494"/>
    </location>
</feature>
<evidence type="ECO:0000256" key="3">
    <source>
        <dbReference type="ARBA" id="ARBA00022630"/>
    </source>
</evidence>
<evidence type="ECO:0000256" key="1">
    <source>
        <dbReference type="ARBA" id="ARBA00001917"/>
    </source>
</evidence>
<dbReference type="Pfam" id="PF00667">
    <property type="entry name" value="FAD_binding_1"/>
    <property type="match status" value="1"/>
</dbReference>
<comment type="cofactor">
    <cofactor evidence="2">
        <name>FAD</name>
        <dbReference type="ChEBI" id="CHEBI:57692"/>
    </cofactor>
</comment>
<name>A0ABM4MHA2_EQUPR</name>
<dbReference type="GeneID" id="103563577"/>
<proteinExistence type="predicted"/>
<gene>
    <name evidence="12" type="primary">NDOR1</name>
</gene>
<comment type="cofactor">
    <cofactor evidence="1">
        <name>FMN</name>
        <dbReference type="ChEBI" id="CHEBI:58210"/>
    </cofactor>
</comment>
<dbReference type="InterPro" id="IPR017938">
    <property type="entry name" value="Riboflavin_synthase-like_b-brl"/>
</dbReference>
<dbReference type="Proteomes" id="UP001652662">
    <property type="component" value="Chromosome 26"/>
</dbReference>
<evidence type="ECO:0000256" key="2">
    <source>
        <dbReference type="ARBA" id="ARBA00001974"/>
    </source>
</evidence>
<evidence type="ECO:0000259" key="10">
    <source>
        <dbReference type="PROSITE" id="PS51384"/>
    </source>
</evidence>
<dbReference type="InterPro" id="IPR017927">
    <property type="entry name" value="FAD-bd_FR_type"/>
</dbReference>
<sequence>MPTPRLLVLFGSQTGTAQDVSERLGREARRRRLGCLVQALDSYPVVNLINEPLVIFVCATTGQGDPPDNMKNFWRFIFRKNLPSTSLCQMDFAVLGLGDSSYAKFNFVAKKLHRRLLQLGGSALLPMCLGDDQHELGPDAAIDPWLHDLWKKVLDLHPVPLDLGIIPTGIPLPSKFTLQFLEEAPVTHSEEQHVARMDPQDPPSELHPFLAPMVSNQRVTGPLHFQDVRLIEFDITGSGLSFTAGDVVLIQPKNIAPHVQQFCQLLGLDPDQCFTLQPREPAGAREAAGVQLCPRPGGAVRVLQPAPQDSPGGFVRLPTHGWSHPPRLPVGPRPPDPATGLLHRLLPAGSPLEAADPRGCGAVPDTPQGAPPGPLLLLAGVPGPWTRTCPGAPVGAAWEPDLPRDTRHTCDHGGAWHWCGPLPSDCPGACGPGSDQKLLVLRLPPAGPGLLLGARVEGAGEEGLPDPGHSLLPGAGAEGVRAAPAPGTRAAGVGAAGPPGCLLLPRREEGGLSSPDAAAYLARLQRTLRFQTETWA</sequence>
<dbReference type="PANTHER" id="PTHR19384:SF10">
    <property type="entry name" value="NADPH-DEPENDENT DIFLAVIN OXIDOREDUCTASE 1"/>
    <property type="match status" value="1"/>
</dbReference>
<dbReference type="RefSeq" id="XP_070452071.1">
    <property type="nucleotide sequence ID" value="XM_070595970.1"/>
</dbReference>
<dbReference type="Gene3D" id="2.40.30.10">
    <property type="entry name" value="Translation factors"/>
    <property type="match status" value="1"/>
</dbReference>
<evidence type="ECO:0000256" key="8">
    <source>
        <dbReference type="SAM" id="MobiDB-lite"/>
    </source>
</evidence>
<dbReference type="InterPro" id="IPR029039">
    <property type="entry name" value="Flavoprotein-like_sf"/>
</dbReference>
<keyword evidence="7" id="KW-0560">Oxidoreductase</keyword>
<dbReference type="InterPro" id="IPR008254">
    <property type="entry name" value="Flavodoxin/NO_synth"/>
</dbReference>
<evidence type="ECO:0000313" key="11">
    <source>
        <dbReference type="Proteomes" id="UP001652662"/>
    </source>
</evidence>
<keyword evidence="3" id="KW-0285">Flavoprotein</keyword>
<keyword evidence="5" id="KW-0274">FAD</keyword>
<evidence type="ECO:0000259" key="9">
    <source>
        <dbReference type="PROSITE" id="PS50902"/>
    </source>
</evidence>
<dbReference type="InterPro" id="IPR023173">
    <property type="entry name" value="NADPH_Cyt_P450_Rdtase_alpha"/>
</dbReference>
<feature type="domain" description="Flavodoxin-like" evidence="9">
    <location>
        <begin position="6"/>
        <end position="150"/>
    </location>
</feature>
<accession>A0ABM4MHA2</accession>
<dbReference type="Pfam" id="PF00258">
    <property type="entry name" value="Flavodoxin_1"/>
    <property type="match status" value="1"/>
</dbReference>
<evidence type="ECO:0000256" key="7">
    <source>
        <dbReference type="ARBA" id="ARBA00023002"/>
    </source>
</evidence>
<dbReference type="PROSITE" id="PS51384">
    <property type="entry name" value="FAD_FR"/>
    <property type="match status" value="1"/>
</dbReference>
<evidence type="ECO:0000256" key="6">
    <source>
        <dbReference type="ARBA" id="ARBA00022857"/>
    </source>
</evidence>
<evidence type="ECO:0000256" key="5">
    <source>
        <dbReference type="ARBA" id="ARBA00022827"/>
    </source>
</evidence>
<dbReference type="PROSITE" id="PS50902">
    <property type="entry name" value="FLAVODOXIN_LIKE"/>
    <property type="match status" value="1"/>
</dbReference>
<dbReference type="InterPro" id="IPR001094">
    <property type="entry name" value="Flavdoxin-like"/>
</dbReference>
<evidence type="ECO:0000313" key="12">
    <source>
        <dbReference type="RefSeq" id="XP_070452071.1"/>
    </source>
</evidence>
<keyword evidence="4" id="KW-0288">FMN</keyword>
<organism evidence="11 12">
    <name type="scientific">Equus przewalskii</name>
    <name type="common">Przewalski's horse</name>
    <name type="synonym">Equus caballus przewalskii</name>
    <dbReference type="NCBI Taxonomy" id="9798"/>
    <lineage>
        <taxon>Eukaryota</taxon>
        <taxon>Metazoa</taxon>
        <taxon>Chordata</taxon>
        <taxon>Craniata</taxon>
        <taxon>Vertebrata</taxon>
        <taxon>Euteleostomi</taxon>
        <taxon>Mammalia</taxon>
        <taxon>Eutheria</taxon>
        <taxon>Laurasiatheria</taxon>
        <taxon>Perissodactyla</taxon>
        <taxon>Equidae</taxon>
        <taxon>Equus</taxon>
    </lineage>
</organism>
<dbReference type="SUPFAM" id="SSF63380">
    <property type="entry name" value="Riboflavin synthase domain-like"/>
    <property type="match status" value="1"/>
</dbReference>
<dbReference type="Gene3D" id="3.40.50.360">
    <property type="match status" value="1"/>
</dbReference>
<protein>
    <submittedName>
        <fullName evidence="12">NADPH-dependent diflavin oxidoreductase 1 isoform X5</fullName>
    </submittedName>
</protein>
<dbReference type="InterPro" id="IPR003097">
    <property type="entry name" value="CysJ-like_FAD-binding"/>
</dbReference>
<dbReference type="PANTHER" id="PTHR19384">
    <property type="entry name" value="NITRIC OXIDE SYNTHASE-RELATED"/>
    <property type="match status" value="1"/>
</dbReference>
<dbReference type="PRINTS" id="PR00369">
    <property type="entry name" value="FLAVODOXIN"/>
</dbReference>
<feature type="region of interest" description="Disordered" evidence="8">
    <location>
        <begin position="458"/>
        <end position="494"/>
    </location>
</feature>